<feature type="binding site" evidence="10">
    <location>
        <position position="272"/>
    </location>
    <ligand>
        <name>GMP</name>
        <dbReference type="ChEBI" id="CHEBI:58115"/>
    </ligand>
</feature>
<sequence length="374" mass="39409">MGNQKAVVIIADHKTTPEGSAIEQLNRTAALAHIDAAAGMPDLHPGRGYPVGAAFYSRSHLYPALIGADIGCGMSLWQSDLTARKTSADKLLRRIGELESPLGDDWLPHIAVTGITADHPYRHALGTIGGGNHFAEIQRVDAVLAPAQLPPDFDADALCVLVHSGSRGYGGAILRAHIEQHGHAPLAAASPDAAAYLAAHDAAVAYAKANRSLIAARLAQNLGATLHPVSDAAHNQLVHTHLNGVDGWLHRKGAAAADAGLVVIAGSRGSASYLVRPTGRDVGNLASLAHGAGRKWQRGACKARLSGKYRPQELLRNPYGGHIICADKTLLYDEAPQAYRNIEHTIAALTDFGLIEPVLRLTPVLTYKTRGDAG</sequence>
<dbReference type="EMBL" id="AGCM01000073">
    <property type="protein sequence ID" value="EHM54298.1"/>
    <property type="molecule type" value="Genomic_DNA"/>
</dbReference>
<dbReference type="GO" id="GO:0170057">
    <property type="term" value="F:RNA ligase (GTP) activity"/>
    <property type="evidence" value="ECO:0007669"/>
    <property type="project" value="UniProtKB-EC"/>
</dbReference>
<evidence type="ECO:0000256" key="5">
    <source>
        <dbReference type="ARBA" id="ARBA00022800"/>
    </source>
</evidence>
<feature type="binding site" evidence="10">
    <location>
        <begin position="132"/>
        <end position="136"/>
    </location>
    <ligand>
        <name>GMP</name>
        <dbReference type="ChEBI" id="CHEBI:58115"/>
    </ligand>
</feature>
<feature type="binding site" evidence="10">
    <location>
        <position position="368"/>
    </location>
    <ligand>
        <name>GMP</name>
        <dbReference type="ChEBI" id="CHEBI:58115"/>
    </ligand>
</feature>
<dbReference type="Pfam" id="PF01139">
    <property type="entry name" value="RtcB"/>
    <property type="match status" value="2"/>
</dbReference>
<proteinExistence type="predicted"/>
<dbReference type="NCBIfam" id="TIGR03073">
    <property type="entry name" value="release_rtcB"/>
    <property type="match status" value="1"/>
</dbReference>
<dbReference type="Gene3D" id="3.90.1860.10">
    <property type="entry name" value="tRNA-splicing ligase RtcB"/>
    <property type="match status" value="1"/>
</dbReference>
<dbReference type="InterPro" id="IPR001233">
    <property type="entry name" value="RtcB"/>
</dbReference>
<dbReference type="GO" id="GO:0005525">
    <property type="term" value="F:GTP binding"/>
    <property type="evidence" value="ECO:0007669"/>
    <property type="project" value="UniProtKB-KW"/>
</dbReference>
<protein>
    <recommendedName>
        <fullName evidence="1">3'-phosphate/5'-hydroxy nucleic acid ligase</fullName>
        <ecNumber evidence="1">6.5.1.8</ecNumber>
    </recommendedName>
</protein>
<gene>
    <name evidence="12" type="ORF">HMPREF9080_01318</name>
</gene>
<comment type="cofactor">
    <cofactor evidence="11">
        <name>Mn(2+)</name>
        <dbReference type="ChEBI" id="CHEBI:29035"/>
    </cofactor>
    <text evidence="11">Binds 2 manganese ions per subunit.</text>
</comment>
<dbReference type="SUPFAM" id="SSF103365">
    <property type="entry name" value="Hypothetical protein PH1602"/>
    <property type="match status" value="1"/>
</dbReference>
<comment type="catalytic activity">
    <reaction evidence="8">
        <text>a 3'-end 3'-phospho-ribonucleotide-RNA + a 5'-end dephospho-ribonucleoside-RNA + GTP = a ribonucleotidyl-ribonucleotide-RNA + GMP + diphosphate</text>
        <dbReference type="Rhea" id="RHEA:68076"/>
        <dbReference type="Rhea" id="RHEA-COMP:10463"/>
        <dbReference type="Rhea" id="RHEA-COMP:13936"/>
        <dbReference type="Rhea" id="RHEA-COMP:17355"/>
        <dbReference type="ChEBI" id="CHEBI:33019"/>
        <dbReference type="ChEBI" id="CHEBI:37565"/>
        <dbReference type="ChEBI" id="CHEBI:58115"/>
        <dbReference type="ChEBI" id="CHEBI:83062"/>
        <dbReference type="ChEBI" id="CHEBI:138284"/>
        <dbReference type="ChEBI" id="CHEBI:173118"/>
        <dbReference type="EC" id="6.5.1.8"/>
    </reaction>
</comment>
<evidence type="ECO:0000256" key="7">
    <source>
        <dbReference type="ARBA" id="ARBA00023211"/>
    </source>
</evidence>
<evidence type="ECO:0000256" key="1">
    <source>
        <dbReference type="ARBA" id="ARBA00012726"/>
    </source>
</evidence>
<dbReference type="InterPro" id="IPR036025">
    <property type="entry name" value="RtcB-like_sf"/>
</dbReference>
<comment type="caution">
    <text evidence="12">The sequence shown here is derived from an EMBL/GenBank/DDBJ whole genome shotgun (WGS) entry which is preliminary data.</text>
</comment>
<feature type="binding site" evidence="11">
    <location>
        <position position="133"/>
    </location>
    <ligand>
        <name>Mn(2+)</name>
        <dbReference type="ChEBI" id="CHEBI:29035"/>
        <label>1</label>
    </ligand>
</feature>
<evidence type="ECO:0000256" key="6">
    <source>
        <dbReference type="ARBA" id="ARBA00023134"/>
    </source>
</evidence>
<evidence type="ECO:0000313" key="13">
    <source>
        <dbReference type="Proteomes" id="UP000004750"/>
    </source>
</evidence>
<evidence type="ECO:0000256" key="3">
    <source>
        <dbReference type="ARBA" id="ARBA00022723"/>
    </source>
</evidence>
<dbReference type="PANTHER" id="PTHR11118:SF1">
    <property type="entry name" value="RNA-SPLICING LIGASE RTCB HOMOLOG"/>
    <property type="match status" value="1"/>
</dbReference>
<dbReference type="RefSeq" id="WP_006985331.1">
    <property type="nucleotide sequence ID" value="NZ_JH417921.1"/>
</dbReference>
<reference evidence="12 13" key="1">
    <citation type="submission" date="2011-08" db="EMBL/GenBank/DDBJ databases">
        <authorList>
            <person name="Weinstock G."/>
            <person name="Sodergren E."/>
            <person name="Clifton S."/>
            <person name="Fulton L."/>
            <person name="Fulton B."/>
            <person name="Courtney L."/>
            <person name="Fronick C."/>
            <person name="Harrison M."/>
            <person name="Strong C."/>
            <person name="Farmer C."/>
            <person name="Delahaunty K."/>
            <person name="Markovic C."/>
            <person name="Hall O."/>
            <person name="Minx P."/>
            <person name="Tomlinson C."/>
            <person name="Mitreva M."/>
            <person name="Hou S."/>
            <person name="Chen J."/>
            <person name="Wollam A."/>
            <person name="Pepin K.H."/>
            <person name="Johnson M."/>
            <person name="Bhonagiri V."/>
            <person name="Zhang X."/>
            <person name="Suruliraj S."/>
            <person name="Warren W."/>
            <person name="Chinwalla A."/>
            <person name="Mardis E.R."/>
            <person name="Wilson R.K."/>
        </authorList>
    </citation>
    <scope>NUCLEOTIDE SEQUENCE [LARGE SCALE GENOMIC DNA]</scope>
    <source>
        <strain evidence="12 13">F0432</strain>
    </source>
</reference>
<dbReference type="AlphaFoldDB" id="G9ZEX8"/>
<accession>G9ZEX8</accession>
<feature type="binding site" evidence="10">
    <location>
        <begin position="234"/>
        <end position="235"/>
    </location>
    <ligand>
        <name>GMP</name>
        <dbReference type="ChEBI" id="CHEBI:58115"/>
    </ligand>
</feature>
<name>G9ZEX8_9GAMM</name>
<evidence type="ECO:0000256" key="11">
    <source>
        <dbReference type="PIRSR" id="PIRSR601233-3"/>
    </source>
</evidence>
<feature type="active site" description="GMP-histidine intermediate" evidence="9">
    <location>
        <position position="290"/>
    </location>
</feature>
<dbReference type="HOGENOM" id="CLU_022279_3_0_6"/>
<keyword evidence="6 10" id="KW-0342">GTP-binding</keyword>
<evidence type="ECO:0000313" key="12">
    <source>
        <dbReference type="EMBL" id="EHM54298.1"/>
    </source>
</evidence>
<keyword evidence="4 10" id="KW-0547">Nucleotide-binding</keyword>
<dbReference type="PANTHER" id="PTHR11118">
    <property type="entry name" value="RNA-SPLICING LIGASE RTCB HOMOLOG"/>
    <property type="match status" value="1"/>
</dbReference>
<evidence type="ECO:0000256" key="2">
    <source>
        <dbReference type="ARBA" id="ARBA00022598"/>
    </source>
</evidence>
<keyword evidence="3 11" id="KW-0479">Metal-binding</keyword>
<organism evidence="12 13">
    <name type="scientific">Cardiobacterium valvarum F0432</name>
    <dbReference type="NCBI Taxonomy" id="797473"/>
    <lineage>
        <taxon>Bacteria</taxon>
        <taxon>Pseudomonadati</taxon>
        <taxon>Pseudomonadota</taxon>
        <taxon>Gammaproteobacteria</taxon>
        <taxon>Cardiobacteriales</taxon>
        <taxon>Cardiobacteriaceae</taxon>
        <taxon>Cardiobacterium</taxon>
    </lineage>
</organism>
<keyword evidence="7 11" id="KW-0464">Manganese</keyword>
<evidence type="ECO:0000256" key="4">
    <source>
        <dbReference type="ARBA" id="ARBA00022741"/>
    </source>
</evidence>
<dbReference type="GO" id="GO:0046872">
    <property type="term" value="F:metal ion binding"/>
    <property type="evidence" value="ECO:0007669"/>
    <property type="project" value="UniProtKB-KW"/>
</dbReference>
<keyword evidence="5" id="KW-0692">RNA repair</keyword>
<keyword evidence="2" id="KW-0436">Ligase</keyword>
<feature type="binding site" evidence="11">
    <location>
        <position position="234"/>
    </location>
    <ligand>
        <name>Mn(2+)</name>
        <dbReference type="ChEBI" id="CHEBI:29035"/>
        <label>2</label>
    </ligand>
</feature>
<dbReference type="Proteomes" id="UP000004750">
    <property type="component" value="Unassembled WGS sequence"/>
</dbReference>
<evidence type="ECO:0000256" key="10">
    <source>
        <dbReference type="PIRSR" id="PIRSR601233-2"/>
    </source>
</evidence>
<dbReference type="PATRIC" id="fig|797473.3.peg.1061"/>
<dbReference type="GO" id="GO:0042245">
    <property type="term" value="P:RNA repair"/>
    <property type="evidence" value="ECO:0007669"/>
    <property type="project" value="UniProtKB-KW"/>
</dbReference>
<dbReference type="GO" id="GO:0006396">
    <property type="term" value="P:RNA processing"/>
    <property type="evidence" value="ECO:0007669"/>
    <property type="project" value="InterPro"/>
</dbReference>
<evidence type="ECO:0000256" key="9">
    <source>
        <dbReference type="PIRSR" id="PIRSR601233-1"/>
    </source>
</evidence>
<evidence type="ECO:0000256" key="8">
    <source>
        <dbReference type="ARBA" id="ARBA00047746"/>
    </source>
</evidence>
<dbReference type="EC" id="6.5.1.8" evidence="1"/>
<dbReference type="NCBIfam" id="NF007153">
    <property type="entry name" value="PRK09588.1"/>
    <property type="match status" value="1"/>
</dbReference>
<feature type="binding site" evidence="10">
    <location>
        <begin position="290"/>
        <end position="293"/>
    </location>
    <ligand>
        <name>GMP</name>
        <dbReference type="ChEBI" id="CHEBI:58115"/>
    </ligand>
</feature>
<feature type="binding site" evidence="11">
    <location>
        <position position="163"/>
    </location>
    <ligand>
        <name>Mn(2+)</name>
        <dbReference type="ChEBI" id="CHEBI:29035"/>
        <label>2</label>
    </ligand>
</feature>
<dbReference type="GO" id="GO:0003972">
    <property type="term" value="F:RNA ligase (ATP) activity"/>
    <property type="evidence" value="ECO:0007669"/>
    <property type="project" value="TreeGrafter"/>
</dbReference>
<dbReference type="STRING" id="797473.HMPREF9080_01318"/>
<dbReference type="InterPro" id="IPR017510">
    <property type="entry name" value="RtcB2"/>
</dbReference>